<dbReference type="InterPro" id="IPR013083">
    <property type="entry name" value="Znf_RING/FYVE/PHD"/>
</dbReference>
<dbReference type="SUPFAM" id="SSF57850">
    <property type="entry name" value="RING/U-box"/>
    <property type="match status" value="1"/>
</dbReference>
<dbReference type="EMBL" id="CACRXK020005351">
    <property type="protein sequence ID" value="CAB4005906.1"/>
    <property type="molecule type" value="Genomic_DNA"/>
</dbReference>
<reference evidence="2" key="1">
    <citation type="submission" date="2020-04" db="EMBL/GenBank/DDBJ databases">
        <authorList>
            <person name="Alioto T."/>
            <person name="Alioto T."/>
            <person name="Gomez Garrido J."/>
        </authorList>
    </citation>
    <scope>NUCLEOTIDE SEQUENCE</scope>
    <source>
        <strain evidence="2">A484AB</strain>
    </source>
</reference>
<dbReference type="Proteomes" id="UP001152795">
    <property type="component" value="Unassembled WGS sequence"/>
</dbReference>
<proteinExistence type="predicted"/>
<keyword evidence="1" id="KW-0880">Kelch repeat</keyword>
<sequence length="650" mass="73810">MACKMEDDEQGYDVNRFVGEVREDLLCSVCQDVPKDPRVCQNEDHIFCLAHISRHLHQNSHTCPVCRDPLTLETLKRPTRILKNYLEDLKIKCDHHDCGCPDVVRLEDLQRHVDQCGFAPVMCGNKGCGTEVNRRDQENHERYLYQFRIAKCHDCRDIKASQDEMKASQDGMKASQDEMKASQDEIKEFQSEVKIEIEEIERKQDEIKEFQSEVKIEMEEIERKQDEIKENVGEIKKSQDVINVKVNQMKENVDEMKQSQNVINDKVNKMKENVDEIKHSQNVINVKVNQMKDNVDGMKQTQAEMKAEQMAFEAEVGNQFERMKVMLNQLLQRRNTNSNGAQALYPTVPVNNHDIIILGGWYASTRECVLNTVEKVNIVEGKSTQLPNLNHLRGESASRVHNGDVIITGGYDGQASTDSIEILKINQDPLRWMIFDGKLPVKLSAHDVVVYQGKLYVMGGYNGNEGKTTDNIYELSIIPPYTAKLLARMPQPTRNHKAEIVNGKLFILGGSTTGYSKDNIDSVVVYDFIKNEVKPCLSLPKPVKGMSTVTWGNIIIFIGGKDKNDQVLNEVTMYDTESGQSQKLPPLIHKRFGSSAVIMDDVIIVLGGWNKEEGHLNSVESFTMGGDHWRELPGMKEKRCGATAVVKPRN</sequence>
<dbReference type="OrthoDB" id="6017243at2759"/>
<keyword evidence="3" id="KW-1185">Reference proteome</keyword>
<dbReference type="SUPFAM" id="SSF49599">
    <property type="entry name" value="TRAF domain-like"/>
    <property type="match status" value="1"/>
</dbReference>
<evidence type="ECO:0000313" key="2">
    <source>
        <dbReference type="EMBL" id="CAB4005906.1"/>
    </source>
</evidence>
<comment type="caution">
    <text evidence="2">The sequence shown here is derived from an EMBL/GenBank/DDBJ whole genome shotgun (WGS) entry which is preliminary data.</text>
</comment>
<evidence type="ECO:0000313" key="3">
    <source>
        <dbReference type="Proteomes" id="UP001152795"/>
    </source>
</evidence>
<dbReference type="PANTHER" id="PTHR45632">
    <property type="entry name" value="LD33804P"/>
    <property type="match status" value="1"/>
</dbReference>
<dbReference type="InterPro" id="IPR006652">
    <property type="entry name" value="Kelch_1"/>
</dbReference>
<dbReference type="Gene3D" id="3.30.40.10">
    <property type="entry name" value="Zinc/RING finger domain, C3HC4 (zinc finger)"/>
    <property type="match status" value="2"/>
</dbReference>
<dbReference type="InterPro" id="IPR015915">
    <property type="entry name" value="Kelch-typ_b-propeller"/>
</dbReference>
<name>A0A7D9II55_PARCT</name>
<dbReference type="AlphaFoldDB" id="A0A7D9II55"/>
<dbReference type="SUPFAM" id="SSF58104">
    <property type="entry name" value="Methyl-accepting chemotaxis protein (MCP) signaling domain"/>
    <property type="match status" value="1"/>
</dbReference>
<dbReference type="SUPFAM" id="SSF117281">
    <property type="entry name" value="Kelch motif"/>
    <property type="match status" value="2"/>
</dbReference>
<organism evidence="2 3">
    <name type="scientific">Paramuricea clavata</name>
    <name type="common">Red gorgonian</name>
    <name type="synonym">Violescent sea-whip</name>
    <dbReference type="NCBI Taxonomy" id="317549"/>
    <lineage>
        <taxon>Eukaryota</taxon>
        <taxon>Metazoa</taxon>
        <taxon>Cnidaria</taxon>
        <taxon>Anthozoa</taxon>
        <taxon>Octocorallia</taxon>
        <taxon>Malacalcyonacea</taxon>
        <taxon>Plexauridae</taxon>
        <taxon>Paramuricea</taxon>
    </lineage>
</organism>
<evidence type="ECO:0000256" key="1">
    <source>
        <dbReference type="ARBA" id="ARBA00022441"/>
    </source>
</evidence>
<dbReference type="SMART" id="SM00612">
    <property type="entry name" value="Kelch"/>
    <property type="match status" value="6"/>
</dbReference>
<dbReference type="Gene3D" id="2.120.10.80">
    <property type="entry name" value="Kelch-type beta propeller"/>
    <property type="match status" value="2"/>
</dbReference>
<protein>
    <submittedName>
        <fullName evidence="2">RING finger 151-like</fullName>
    </submittedName>
</protein>
<dbReference type="Pfam" id="PF24681">
    <property type="entry name" value="Kelch_KLHDC2_KLHL20_DRC7"/>
    <property type="match status" value="1"/>
</dbReference>
<gene>
    <name evidence="2" type="ORF">PACLA_8A033243</name>
</gene>
<accession>A0A7D9II55</accession>